<evidence type="ECO:0000256" key="8">
    <source>
        <dbReference type="SAM" id="Phobius"/>
    </source>
</evidence>
<feature type="transmembrane region" description="Helical" evidence="8">
    <location>
        <begin position="39"/>
        <end position="63"/>
    </location>
</feature>
<keyword evidence="8" id="KW-0812">Transmembrane</keyword>
<gene>
    <name evidence="10" type="ORF">GGR03_004070</name>
</gene>
<proteinExistence type="predicted"/>
<feature type="domain" description="Signal transduction histidine kinase HWE region" evidence="9">
    <location>
        <begin position="383"/>
        <end position="464"/>
    </location>
</feature>
<keyword evidence="3" id="KW-0597">Phosphoprotein</keyword>
<dbReference type="SMART" id="SM00911">
    <property type="entry name" value="HWE_HK"/>
    <property type="match status" value="1"/>
</dbReference>
<sequence>MSVDTPAANGRPRGGRAGRFLPGALRNARLARLWRRPPLLAHLIVFAVIVLIPALLFSAFLILQFSRQQEEIVTAQVNDTAEIISSAIDREIYGMITTGRVLASSPALARGSLGGFRERTIAALTETRTTAELIDPELNAVVSTNGGATPVGHTLGDPSTIEMAFRTRRPEVSGVMFSEPVGRFVFHVAVPVIEGTRVPYVLVLQKSVDALGAVIADRNLPSQWSAIIKDRQNRRVFAAITRDGKIQPQESVSYDNPSIVETLGGRRADHIEGSIVSSLTGWATTVAVPNEVIIRPALRSWFMLVSAGLLLVVFSILLALVFGRRLAAPIRQLSKQAESIGHGRPANIIQTDIAEIGEVSMVLAQASRDRREAEEQSRFLMREMTHRAKNQYALIAAIARRAAKESSDTTQLLATLSEALNSLARSADLLAGRGWESADINDLVLAQLKPFGAAGDQISVSGPKIWLNPTAAQTIGLALHELATNAAKYGSLSESEGTVTVRWSMDETFTIEWREAGGPPVVEPKRSGFGTLVIQKMTARGLGGQVDMEYAETGVVWKLVAPPEAVLTH</sequence>
<evidence type="ECO:0000256" key="7">
    <source>
        <dbReference type="ARBA" id="ARBA00022840"/>
    </source>
</evidence>
<dbReference type="PANTHER" id="PTHR41523:SF8">
    <property type="entry name" value="ETHYLENE RESPONSE SENSOR PROTEIN"/>
    <property type="match status" value="1"/>
</dbReference>
<protein>
    <recommendedName>
        <fullName evidence="2">histidine kinase</fullName>
        <ecNumber evidence="2">2.7.13.3</ecNumber>
    </recommendedName>
</protein>
<dbReference type="SUPFAM" id="SSF55874">
    <property type="entry name" value="ATPase domain of HSP90 chaperone/DNA topoisomerase II/histidine kinase"/>
    <property type="match status" value="1"/>
</dbReference>
<dbReference type="EMBL" id="JACIEM010000005">
    <property type="protein sequence ID" value="MBB4004975.1"/>
    <property type="molecule type" value="Genomic_DNA"/>
</dbReference>
<feature type="transmembrane region" description="Helical" evidence="8">
    <location>
        <begin position="301"/>
        <end position="322"/>
    </location>
</feature>
<dbReference type="InterPro" id="IPR011102">
    <property type="entry name" value="Sig_transdc_His_kinase_HWE"/>
</dbReference>
<dbReference type="GO" id="GO:0004673">
    <property type="term" value="F:protein histidine kinase activity"/>
    <property type="evidence" value="ECO:0007669"/>
    <property type="project" value="UniProtKB-EC"/>
</dbReference>
<evidence type="ECO:0000313" key="10">
    <source>
        <dbReference type="EMBL" id="MBB4004975.1"/>
    </source>
</evidence>
<keyword evidence="8" id="KW-0472">Membrane</keyword>
<dbReference type="EC" id="2.7.13.3" evidence="2"/>
<dbReference type="Pfam" id="PF07536">
    <property type="entry name" value="HWE_HK"/>
    <property type="match status" value="1"/>
</dbReference>
<keyword evidence="7" id="KW-0067">ATP-binding</keyword>
<evidence type="ECO:0000313" key="11">
    <source>
        <dbReference type="Proteomes" id="UP000588647"/>
    </source>
</evidence>
<keyword evidence="4" id="KW-0808">Transferase</keyword>
<keyword evidence="6 10" id="KW-0418">Kinase</keyword>
<evidence type="ECO:0000256" key="4">
    <source>
        <dbReference type="ARBA" id="ARBA00022679"/>
    </source>
</evidence>
<comment type="caution">
    <text evidence="10">The sequence shown here is derived from an EMBL/GenBank/DDBJ whole genome shotgun (WGS) entry which is preliminary data.</text>
</comment>
<dbReference type="RefSeq" id="WP_183210534.1">
    <property type="nucleotide sequence ID" value="NZ_JAAAMM010000005.1"/>
</dbReference>
<name>A0A7W6HGS2_9HYPH</name>
<evidence type="ECO:0000256" key="5">
    <source>
        <dbReference type="ARBA" id="ARBA00022741"/>
    </source>
</evidence>
<evidence type="ECO:0000256" key="3">
    <source>
        <dbReference type="ARBA" id="ARBA00022553"/>
    </source>
</evidence>
<dbReference type="Gene3D" id="3.30.565.10">
    <property type="entry name" value="Histidine kinase-like ATPase, C-terminal domain"/>
    <property type="match status" value="1"/>
</dbReference>
<evidence type="ECO:0000256" key="6">
    <source>
        <dbReference type="ARBA" id="ARBA00022777"/>
    </source>
</evidence>
<evidence type="ECO:0000259" key="9">
    <source>
        <dbReference type="SMART" id="SM00911"/>
    </source>
</evidence>
<keyword evidence="11" id="KW-1185">Reference proteome</keyword>
<dbReference type="GO" id="GO:0005524">
    <property type="term" value="F:ATP binding"/>
    <property type="evidence" value="ECO:0007669"/>
    <property type="project" value="UniProtKB-KW"/>
</dbReference>
<evidence type="ECO:0000256" key="1">
    <source>
        <dbReference type="ARBA" id="ARBA00000085"/>
    </source>
</evidence>
<evidence type="ECO:0000256" key="2">
    <source>
        <dbReference type="ARBA" id="ARBA00012438"/>
    </source>
</evidence>
<comment type="catalytic activity">
    <reaction evidence="1">
        <text>ATP + protein L-histidine = ADP + protein N-phospho-L-histidine.</text>
        <dbReference type="EC" id="2.7.13.3"/>
    </reaction>
</comment>
<dbReference type="PANTHER" id="PTHR41523">
    <property type="entry name" value="TWO-COMPONENT SYSTEM SENSOR PROTEIN"/>
    <property type="match status" value="1"/>
</dbReference>
<keyword evidence="8" id="KW-1133">Transmembrane helix</keyword>
<dbReference type="AlphaFoldDB" id="A0A7W6HGS2"/>
<accession>A0A7W6HGS2</accession>
<dbReference type="InterPro" id="IPR036890">
    <property type="entry name" value="HATPase_C_sf"/>
</dbReference>
<organism evidence="10 11">
    <name type="scientific">Aurantimonas endophytica</name>
    <dbReference type="NCBI Taxonomy" id="1522175"/>
    <lineage>
        <taxon>Bacteria</taxon>
        <taxon>Pseudomonadati</taxon>
        <taxon>Pseudomonadota</taxon>
        <taxon>Alphaproteobacteria</taxon>
        <taxon>Hyphomicrobiales</taxon>
        <taxon>Aurantimonadaceae</taxon>
        <taxon>Aurantimonas</taxon>
    </lineage>
</organism>
<reference evidence="10 11" key="1">
    <citation type="submission" date="2020-08" db="EMBL/GenBank/DDBJ databases">
        <title>Genomic Encyclopedia of Type Strains, Phase IV (KMG-IV): sequencing the most valuable type-strain genomes for metagenomic binning, comparative biology and taxonomic classification.</title>
        <authorList>
            <person name="Goeker M."/>
        </authorList>
    </citation>
    <scope>NUCLEOTIDE SEQUENCE [LARGE SCALE GENOMIC DNA]</scope>
    <source>
        <strain evidence="10 11">DSM 103570</strain>
    </source>
</reference>
<keyword evidence="5" id="KW-0547">Nucleotide-binding</keyword>
<dbReference type="Gene3D" id="6.10.340.10">
    <property type="match status" value="1"/>
</dbReference>
<dbReference type="Proteomes" id="UP000588647">
    <property type="component" value="Unassembled WGS sequence"/>
</dbReference>